<dbReference type="InterPro" id="IPR028994">
    <property type="entry name" value="Integrin_alpha_N"/>
</dbReference>
<evidence type="ECO:0000313" key="4">
    <source>
        <dbReference type="Proteomes" id="UP001445076"/>
    </source>
</evidence>
<reference evidence="3" key="2">
    <citation type="submission" date="2024-01" db="EMBL/GenBank/DDBJ databases">
        <authorList>
            <person name="He J."/>
            <person name="Wang M."/>
            <person name="Zheng J."/>
            <person name="Liu Z."/>
        </authorList>
    </citation>
    <scope>NUCLEOTIDE SEQUENCE</scope>
    <source>
        <strain evidence="3">ZL_2023a</strain>
        <tissue evidence="3">Muscle</tissue>
    </source>
</reference>
<feature type="signal peptide" evidence="2">
    <location>
        <begin position="1"/>
        <end position="28"/>
    </location>
</feature>
<dbReference type="PANTHER" id="PTHR35836">
    <property type="entry name" value="VCBS REPEAT-CONTAINING PROTEIN"/>
    <property type="match status" value="1"/>
</dbReference>
<sequence length="453" mass="50712">LGTRPLADMLFQRSAVVVVVTLIMTAAAEVSSTVDKPGWEPRFLGQTKLKHAAFMEAYFSEDDSLEYEDRWNLYISSFDPLGGLDEVYITRAPGRYLSDVASWNLEVMDKSAYWPNNPDYLPSSIGGAEGVIWTSGFLVTGKTDGQLQMYDTTQDPVIGPYNIAANDSDEWSYHRVVWKDMDIDGDLDALTARFHKPLIGFTKHDLVWFENAGEGFSEGWTAHVVATNGPDVHFATVTLSAGGRDFDCVVVGEFFKERTSIYWTESDTNDWTDLSKVKSRVINADAGQVFDVLVDDFNRDGTLEFIASEYKTDLGVGQVTLYQFPEDFRTDEFPQIVIADGFQPHNMLVGQSMSPGSPKVYYPTTEYANDLAEDGLPHKPFILLSGDDDGCMYILYPDTEERDDWTYQKHILVNTTHTTSGKMAHGDFNNDGYEDVVVAGYTAGQLYVYTYAP</sequence>
<evidence type="ECO:0000256" key="1">
    <source>
        <dbReference type="ARBA" id="ARBA00022729"/>
    </source>
</evidence>
<keyword evidence="1 2" id="KW-0732">Signal</keyword>
<dbReference type="AlphaFoldDB" id="A0AAW0YR76"/>
<accession>A0AAW0YR76</accession>
<dbReference type="Pfam" id="PF01839">
    <property type="entry name" value="FG-GAP"/>
    <property type="match status" value="1"/>
</dbReference>
<dbReference type="PANTHER" id="PTHR35836:SF1">
    <property type="entry name" value="VCBS REPEAT-CONTAINING PROTEIN"/>
    <property type="match status" value="1"/>
</dbReference>
<dbReference type="EMBL" id="JARKIK010000001">
    <property type="protein sequence ID" value="KAK8754291.1"/>
    <property type="molecule type" value="Genomic_DNA"/>
</dbReference>
<evidence type="ECO:0008006" key="5">
    <source>
        <dbReference type="Google" id="ProtNLM"/>
    </source>
</evidence>
<protein>
    <recommendedName>
        <fullName evidence="5">VCBS repeat-containing protein</fullName>
    </recommendedName>
</protein>
<keyword evidence="4" id="KW-1185">Reference proteome</keyword>
<dbReference type="EMBL" id="JARKIK010000001">
    <property type="protein sequence ID" value="KAK8754293.1"/>
    <property type="molecule type" value="Genomic_DNA"/>
</dbReference>
<feature type="non-terminal residue" evidence="3">
    <location>
        <position position="1"/>
    </location>
</feature>
<comment type="caution">
    <text evidence="3">The sequence shown here is derived from an EMBL/GenBank/DDBJ whole genome shotgun (WGS) entry which is preliminary data.</text>
</comment>
<name>A0AAW0YR76_CHEQU</name>
<evidence type="ECO:0000256" key="2">
    <source>
        <dbReference type="SAM" id="SignalP"/>
    </source>
</evidence>
<evidence type="ECO:0000313" key="3">
    <source>
        <dbReference type="EMBL" id="KAK8754293.1"/>
    </source>
</evidence>
<organism evidence="3 4">
    <name type="scientific">Cherax quadricarinatus</name>
    <name type="common">Australian red claw crayfish</name>
    <dbReference type="NCBI Taxonomy" id="27406"/>
    <lineage>
        <taxon>Eukaryota</taxon>
        <taxon>Metazoa</taxon>
        <taxon>Ecdysozoa</taxon>
        <taxon>Arthropoda</taxon>
        <taxon>Crustacea</taxon>
        <taxon>Multicrustacea</taxon>
        <taxon>Malacostraca</taxon>
        <taxon>Eumalacostraca</taxon>
        <taxon>Eucarida</taxon>
        <taxon>Decapoda</taxon>
        <taxon>Pleocyemata</taxon>
        <taxon>Astacidea</taxon>
        <taxon>Parastacoidea</taxon>
        <taxon>Parastacidae</taxon>
        <taxon>Cherax</taxon>
    </lineage>
</organism>
<dbReference type="Proteomes" id="UP001445076">
    <property type="component" value="Unassembled WGS sequence"/>
</dbReference>
<gene>
    <name evidence="3" type="ORF">OTU49_015423</name>
</gene>
<dbReference type="SUPFAM" id="SSF69318">
    <property type="entry name" value="Integrin alpha N-terminal domain"/>
    <property type="match status" value="1"/>
</dbReference>
<dbReference type="InterPro" id="IPR013517">
    <property type="entry name" value="FG-GAP"/>
</dbReference>
<dbReference type="Gene3D" id="2.130.10.130">
    <property type="entry name" value="Integrin alpha, N-terminal"/>
    <property type="match status" value="1"/>
</dbReference>
<reference evidence="3 4" key="1">
    <citation type="journal article" date="2024" name="BMC Genomics">
        <title>Genome assembly of redclaw crayfish (Cherax quadricarinatus) provides insights into its immune adaptation and hypoxia tolerance.</title>
        <authorList>
            <person name="Liu Z."/>
            <person name="Zheng J."/>
            <person name="Li H."/>
            <person name="Fang K."/>
            <person name="Wang S."/>
            <person name="He J."/>
            <person name="Zhou D."/>
            <person name="Weng S."/>
            <person name="Chi M."/>
            <person name="Gu Z."/>
            <person name="He J."/>
            <person name="Li F."/>
            <person name="Wang M."/>
        </authorList>
    </citation>
    <scope>NUCLEOTIDE SEQUENCE [LARGE SCALE GENOMIC DNA]</scope>
    <source>
        <strain evidence="3">ZL_2023a</strain>
    </source>
</reference>
<feature type="chain" id="PRO_5044717573" description="VCBS repeat-containing protein" evidence="2">
    <location>
        <begin position="29"/>
        <end position="453"/>
    </location>
</feature>
<proteinExistence type="predicted"/>